<feature type="transmembrane region" description="Helical" evidence="1">
    <location>
        <begin position="78"/>
        <end position="100"/>
    </location>
</feature>
<dbReference type="STRING" id="1184251.TCELL_0792"/>
<reference evidence="2 3" key="1">
    <citation type="journal article" date="2012" name="J. Bacteriol.">
        <title>Complete genome sequence of the hyperthermophilic cellulolytic Crenarchaeon 'Thermogladius cellulolyticus' 1633.</title>
        <authorList>
            <person name="Mardanov A.V."/>
            <person name="Kochetkova T.V."/>
            <person name="Beletsky A.V."/>
            <person name="Bonch-Osmolovskaya E.A."/>
            <person name="Ravin N.V."/>
            <person name="Skryabin K.G."/>
        </authorList>
    </citation>
    <scope>NUCLEOTIDE SEQUENCE [LARGE SCALE GENOMIC DNA]</scope>
    <source>
        <strain evidence="3">DSM 22663 / VKM B-2946 / 1633</strain>
    </source>
</reference>
<sequence>MTMSLFVTIVLASLSQPKPSSWLVAAVVAVVELSILKVASGMRTLLRAVAVIGIFVTISLVMRLVGIFLFYNLLSAEFTLYSTVLLVEAFLAISVFLQTVRPGELVWLADKVGLKRAGRMLALVMTHIGSIVSAYSEVLVVVRLKKTKTVLALRPLLLYTVEYGIQVNEAVYLYGLPDPVPDWGRTGAKHINDLLFFSISLITPFTGFLLLYLI</sequence>
<dbReference type="HOGENOM" id="CLU_1286403_0_0_2"/>
<proteinExistence type="predicted"/>
<keyword evidence="3" id="KW-1185">Reference proteome</keyword>
<accession>I3TEM8</accession>
<dbReference type="EMBL" id="CP003531">
    <property type="protein sequence ID" value="AFK51216.1"/>
    <property type="molecule type" value="Genomic_DNA"/>
</dbReference>
<feature type="transmembrane region" description="Helical" evidence="1">
    <location>
        <begin position="120"/>
        <end position="144"/>
    </location>
</feature>
<gene>
    <name evidence="2" type="ordered locus">TCELL_0792</name>
</gene>
<organism evidence="2 3">
    <name type="scientific">Thermogladius calderae (strain DSM 22663 / VKM B-2946 / 1633)</name>
    <dbReference type="NCBI Taxonomy" id="1184251"/>
    <lineage>
        <taxon>Archaea</taxon>
        <taxon>Thermoproteota</taxon>
        <taxon>Thermoprotei</taxon>
        <taxon>Desulfurococcales</taxon>
        <taxon>Desulfurococcaceae</taxon>
        <taxon>Thermogladius</taxon>
    </lineage>
</organism>
<keyword evidence="1" id="KW-0812">Transmembrane</keyword>
<dbReference type="eggNOG" id="arCOG10273">
    <property type="taxonomic scope" value="Archaea"/>
</dbReference>
<name>I3TEM8_THEC1</name>
<dbReference type="AlphaFoldDB" id="I3TEM8"/>
<dbReference type="Proteomes" id="UP000005270">
    <property type="component" value="Chromosome"/>
</dbReference>
<evidence type="ECO:0000313" key="3">
    <source>
        <dbReference type="Proteomes" id="UP000005270"/>
    </source>
</evidence>
<evidence type="ECO:0000256" key="1">
    <source>
        <dbReference type="SAM" id="Phobius"/>
    </source>
</evidence>
<dbReference type="InParanoid" id="I3TEM8"/>
<feature type="transmembrane region" description="Helical" evidence="1">
    <location>
        <begin position="194"/>
        <end position="213"/>
    </location>
</feature>
<dbReference type="KEGG" id="thg:TCELL_0792"/>
<keyword evidence="1" id="KW-1133">Transmembrane helix</keyword>
<evidence type="ECO:0000313" key="2">
    <source>
        <dbReference type="EMBL" id="AFK51216.1"/>
    </source>
</evidence>
<feature type="transmembrane region" description="Helical" evidence="1">
    <location>
        <begin position="50"/>
        <end position="71"/>
    </location>
</feature>
<keyword evidence="1" id="KW-0472">Membrane</keyword>
<protein>
    <submittedName>
        <fullName evidence="2">Uncharacterized protein</fullName>
    </submittedName>
</protein>